<dbReference type="OrthoDB" id="9850094at2"/>
<keyword evidence="3" id="KW-1185">Reference proteome</keyword>
<dbReference type="EMBL" id="MIJZ01000014">
    <property type="protein sequence ID" value="OEG10749.1"/>
    <property type="molecule type" value="Genomic_DNA"/>
</dbReference>
<feature type="transmembrane region" description="Helical" evidence="1">
    <location>
        <begin position="48"/>
        <end position="69"/>
    </location>
</feature>
<feature type="transmembrane region" description="Helical" evidence="1">
    <location>
        <begin position="105"/>
        <end position="125"/>
    </location>
</feature>
<evidence type="ECO:0000256" key="1">
    <source>
        <dbReference type="SAM" id="Phobius"/>
    </source>
</evidence>
<dbReference type="RefSeq" id="WP_069646505.1">
    <property type="nucleotide sequence ID" value="NZ_MIJZ01000014.1"/>
</dbReference>
<feature type="transmembrane region" description="Helical" evidence="1">
    <location>
        <begin position="239"/>
        <end position="260"/>
    </location>
</feature>
<keyword evidence="1" id="KW-0812">Transmembrane</keyword>
<feature type="transmembrane region" description="Helical" evidence="1">
    <location>
        <begin position="6"/>
        <end position="25"/>
    </location>
</feature>
<protein>
    <submittedName>
        <fullName evidence="2">Uncharacterized protein</fullName>
    </submittedName>
</protein>
<dbReference type="AlphaFoldDB" id="A0A1E5GDI6"/>
<accession>A0A1E5GDI6</accession>
<reference evidence="3" key="1">
    <citation type="submission" date="2016-09" db="EMBL/GenBank/DDBJ databases">
        <authorList>
            <person name="Gulvik C.A."/>
        </authorList>
    </citation>
    <scope>NUCLEOTIDE SEQUENCE [LARGE SCALE GENOMIC DNA]</scope>
    <source>
        <strain evidence="3">DSM 23328</strain>
    </source>
</reference>
<sequence length="273" mass="32848">MDQLLDILKLIGSLGIMGVLIKFFIDRLWSTQIEFSIETNYNRAFREFFNLCITIIYISIIIFLIYSSYELNKSVQYDVLTSGHYSFGEKEYKEYLTNENRNTKIQSIILVFSFVLIIGVCHGYIRSFWYGNYRRRVYLKFNNRKFYVLKRITKDRVLFTDEIKTFKIIEFSKLNNKNFKLETIEERKKARYKYYYKTLKRLINLKKYTTSEKVITIILFMLLSIVLVLGWWAQEKKGFYTIVMLSIFISIYLFVLRQYLKGKKLGKNDLSSK</sequence>
<keyword evidence="1" id="KW-1133">Transmembrane helix</keyword>
<dbReference type="Proteomes" id="UP000094068">
    <property type="component" value="Unassembled WGS sequence"/>
</dbReference>
<proteinExistence type="predicted"/>
<evidence type="ECO:0000313" key="2">
    <source>
        <dbReference type="EMBL" id="OEG10749.1"/>
    </source>
</evidence>
<gene>
    <name evidence="2" type="ORF">BCR21_10635</name>
</gene>
<comment type="caution">
    <text evidence="2">The sequence shown here is derived from an EMBL/GenBank/DDBJ whole genome shotgun (WGS) entry which is preliminary data.</text>
</comment>
<evidence type="ECO:0000313" key="3">
    <source>
        <dbReference type="Proteomes" id="UP000094068"/>
    </source>
</evidence>
<organism evidence="2 3">
    <name type="scientific">Enterococcus ureasiticus</name>
    <dbReference type="NCBI Taxonomy" id="903984"/>
    <lineage>
        <taxon>Bacteria</taxon>
        <taxon>Bacillati</taxon>
        <taxon>Bacillota</taxon>
        <taxon>Bacilli</taxon>
        <taxon>Lactobacillales</taxon>
        <taxon>Enterococcaceae</taxon>
        <taxon>Enterococcus</taxon>
    </lineage>
</organism>
<keyword evidence="1" id="KW-0472">Membrane</keyword>
<name>A0A1E5GDI6_9ENTE</name>
<feature type="transmembrane region" description="Helical" evidence="1">
    <location>
        <begin position="214"/>
        <end position="233"/>
    </location>
</feature>